<dbReference type="Pfam" id="PF13637">
    <property type="entry name" value="Ank_4"/>
    <property type="match status" value="1"/>
</dbReference>
<dbReference type="Pfam" id="PF12796">
    <property type="entry name" value="Ank_2"/>
    <property type="match status" value="1"/>
</dbReference>
<keyword evidence="5" id="KW-1185">Reference proteome</keyword>
<dbReference type="PRINTS" id="PR01415">
    <property type="entry name" value="ANKYRIN"/>
</dbReference>
<dbReference type="Gene3D" id="1.25.40.20">
    <property type="entry name" value="Ankyrin repeat-containing domain"/>
    <property type="match status" value="1"/>
</dbReference>
<evidence type="ECO:0000256" key="3">
    <source>
        <dbReference type="PROSITE-ProRule" id="PRU00023"/>
    </source>
</evidence>
<comment type="caution">
    <text evidence="4">The sequence shown here is derived from an EMBL/GenBank/DDBJ whole genome shotgun (WGS) entry which is preliminary data.</text>
</comment>
<feature type="repeat" description="ANK" evidence="3">
    <location>
        <begin position="69"/>
        <end position="101"/>
    </location>
</feature>
<reference evidence="4" key="1">
    <citation type="submission" date="2023-08" db="EMBL/GenBank/DDBJ databases">
        <authorList>
            <person name="Audoor S."/>
            <person name="Bilcke G."/>
        </authorList>
    </citation>
    <scope>NUCLEOTIDE SEQUENCE</scope>
</reference>
<dbReference type="SUPFAM" id="SSF48403">
    <property type="entry name" value="Ankyrin repeat"/>
    <property type="match status" value="1"/>
</dbReference>
<dbReference type="InterPro" id="IPR036770">
    <property type="entry name" value="Ankyrin_rpt-contain_sf"/>
</dbReference>
<dbReference type="PROSITE" id="PS50297">
    <property type="entry name" value="ANK_REP_REGION"/>
    <property type="match status" value="2"/>
</dbReference>
<keyword evidence="2 3" id="KW-0040">ANK repeat</keyword>
<organism evidence="4 5">
    <name type="scientific">Cylindrotheca closterium</name>
    <dbReference type="NCBI Taxonomy" id="2856"/>
    <lineage>
        <taxon>Eukaryota</taxon>
        <taxon>Sar</taxon>
        <taxon>Stramenopiles</taxon>
        <taxon>Ochrophyta</taxon>
        <taxon>Bacillariophyta</taxon>
        <taxon>Bacillariophyceae</taxon>
        <taxon>Bacillariophycidae</taxon>
        <taxon>Bacillariales</taxon>
        <taxon>Bacillariaceae</taxon>
        <taxon>Cylindrotheca</taxon>
    </lineage>
</organism>
<sequence>MDDEELTEWIMMGDLSEVTKLLDDGVDPDQLEDEETYMSPLIFACEYQHVDIAKLLVHHGADVNARDCRGWTPLHYACYRSNLPIAETLLDKGADVEATDRDGWTPLFLASRKEFVQLLLDNGANIRARCNEGFTPLDQALHFNCFESAKLLRRRGG</sequence>
<proteinExistence type="predicted"/>
<protein>
    <submittedName>
        <fullName evidence="4">Uncharacterized protein</fullName>
    </submittedName>
</protein>
<evidence type="ECO:0000313" key="4">
    <source>
        <dbReference type="EMBL" id="CAJ1964765.1"/>
    </source>
</evidence>
<dbReference type="SMART" id="SM00248">
    <property type="entry name" value="ANK"/>
    <property type="match status" value="3"/>
</dbReference>
<gene>
    <name evidence="4" type="ORF">CYCCA115_LOCUS20782</name>
</gene>
<dbReference type="InterPro" id="IPR002110">
    <property type="entry name" value="Ankyrin_rpt"/>
</dbReference>
<dbReference type="Proteomes" id="UP001295423">
    <property type="component" value="Unassembled WGS sequence"/>
</dbReference>
<accession>A0AAD2JMH4</accession>
<name>A0AAD2JMH4_9STRA</name>
<dbReference type="PANTHER" id="PTHR24201">
    <property type="entry name" value="ANK_REP_REGION DOMAIN-CONTAINING PROTEIN"/>
    <property type="match status" value="1"/>
</dbReference>
<dbReference type="EMBL" id="CAKOGP040002202">
    <property type="protein sequence ID" value="CAJ1964765.1"/>
    <property type="molecule type" value="Genomic_DNA"/>
</dbReference>
<dbReference type="AlphaFoldDB" id="A0AAD2JMH4"/>
<evidence type="ECO:0000313" key="5">
    <source>
        <dbReference type="Proteomes" id="UP001295423"/>
    </source>
</evidence>
<dbReference type="PANTHER" id="PTHR24201:SF15">
    <property type="entry name" value="ANKYRIN REPEAT DOMAIN-CONTAINING PROTEIN 66"/>
    <property type="match status" value="1"/>
</dbReference>
<evidence type="ECO:0000256" key="2">
    <source>
        <dbReference type="ARBA" id="ARBA00023043"/>
    </source>
</evidence>
<dbReference type="PROSITE" id="PS50088">
    <property type="entry name" value="ANK_REPEAT"/>
    <property type="match status" value="2"/>
</dbReference>
<evidence type="ECO:0000256" key="1">
    <source>
        <dbReference type="ARBA" id="ARBA00022737"/>
    </source>
</evidence>
<feature type="repeat" description="ANK" evidence="3">
    <location>
        <begin position="36"/>
        <end position="68"/>
    </location>
</feature>
<keyword evidence="1" id="KW-0677">Repeat</keyword>
<dbReference type="InterPro" id="IPR050776">
    <property type="entry name" value="Ank_Repeat/CDKN_Inhibitor"/>
</dbReference>